<dbReference type="Pfam" id="PF01875">
    <property type="entry name" value="Memo"/>
    <property type="match status" value="1"/>
</dbReference>
<proteinExistence type="inferred from homology"/>
<dbReference type="PANTHER" id="PTHR11060">
    <property type="entry name" value="PROTEIN MEMO1"/>
    <property type="match status" value="1"/>
</dbReference>
<comment type="caution">
    <text evidence="3">The sequence shown here is derived from an EMBL/GenBank/DDBJ whole genome shotgun (WGS) entry which is preliminary data.</text>
</comment>
<dbReference type="CDD" id="cd07361">
    <property type="entry name" value="MEMO_like"/>
    <property type="match status" value="1"/>
</dbReference>
<dbReference type="NCBIfam" id="TIGR04336">
    <property type="entry name" value="AmmeMemoSam_B"/>
    <property type="match status" value="1"/>
</dbReference>
<dbReference type="PANTHER" id="PTHR11060:SF0">
    <property type="entry name" value="PROTEIN MEMO1"/>
    <property type="match status" value="1"/>
</dbReference>
<name>A0A1F6UNL5_9PROT</name>
<gene>
    <name evidence="3" type="ORF">A2V58_00605</name>
</gene>
<evidence type="ECO:0000313" key="4">
    <source>
        <dbReference type="Proteomes" id="UP000177950"/>
    </source>
</evidence>
<dbReference type="AlphaFoldDB" id="A0A1F6UNL5"/>
<reference evidence="3 4" key="1">
    <citation type="journal article" date="2016" name="Nat. Commun.">
        <title>Thousands of microbial genomes shed light on interconnected biogeochemical processes in an aquifer system.</title>
        <authorList>
            <person name="Anantharaman K."/>
            <person name="Brown C.T."/>
            <person name="Hug L.A."/>
            <person name="Sharon I."/>
            <person name="Castelle C.J."/>
            <person name="Probst A.J."/>
            <person name="Thomas B.C."/>
            <person name="Singh A."/>
            <person name="Wilkins M.J."/>
            <person name="Karaoz U."/>
            <person name="Brodie E.L."/>
            <person name="Williams K.H."/>
            <person name="Hubbard S.S."/>
            <person name="Banfield J.F."/>
        </authorList>
    </citation>
    <scope>NUCLEOTIDE SEQUENCE [LARGE SCALE GENOMIC DNA]</scope>
</reference>
<dbReference type="HAMAP" id="MF_00055">
    <property type="entry name" value="MEMO1"/>
    <property type="match status" value="1"/>
</dbReference>
<accession>A0A1F6UNL5</accession>
<dbReference type="EMBL" id="MFSV01000029">
    <property type="protein sequence ID" value="OGI58967.1"/>
    <property type="molecule type" value="Genomic_DNA"/>
</dbReference>
<comment type="similarity">
    <text evidence="1 2">Belongs to the MEMO1 family.</text>
</comment>
<dbReference type="Gene3D" id="3.40.830.10">
    <property type="entry name" value="LigB-like"/>
    <property type="match status" value="1"/>
</dbReference>
<dbReference type="InterPro" id="IPR002737">
    <property type="entry name" value="MEMO1_fam"/>
</dbReference>
<evidence type="ECO:0000256" key="2">
    <source>
        <dbReference type="HAMAP-Rule" id="MF_00055"/>
    </source>
</evidence>
<evidence type="ECO:0000313" key="3">
    <source>
        <dbReference type="EMBL" id="OGI58967.1"/>
    </source>
</evidence>
<organism evidence="3 4">
    <name type="scientific">Candidatus Muproteobacteria bacterium RBG_19FT_COMBO_61_10</name>
    <dbReference type="NCBI Taxonomy" id="1817761"/>
    <lineage>
        <taxon>Bacteria</taxon>
        <taxon>Pseudomonadati</taxon>
        <taxon>Pseudomonadota</taxon>
        <taxon>Candidatus Muproteobacteria</taxon>
    </lineage>
</organism>
<sequence>METLRPAAVAGLFYPADATQLKQLVTTLLEAAAPQPGTPLPKALIAPHAGYIYSGPIAASAYASLAAAAERIRRVILLGPAHHVPVRGLALPDTQGFVPPLGTVPIDAEAAAAIRHLPQVLTSARAHAAEHSLEVHLPFLQRILKNFTLLPLAVGDATAEEVAEVLNLLWGGPETLIVVSSDLSHYLPYAQARAVDADTSAAIVALTQRPIRHEQACGGTPINGLLRAARQHGLRPRLLDLRNSGDTAGERERVVGYGAFAFSEGGAA</sequence>
<evidence type="ECO:0000256" key="1">
    <source>
        <dbReference type="ARBA" id="ARBA00006315"/>
    </source>
</evidence>
<dbReference type="Proteomes" id="UP000177950">
    <property type="component" value="Unassembled WGS sequence"/>
</dbReference>
<protein>
    <recommendedName>
        <fullName evidence="2">MEMO1 family protein A2V58_00605</fullName>
    </recommendedName>
</protein>